<evidence type="ECO:0000256" key="5">
    <source>
        <dbReference type="ARBA" id="ARBA00022912"/>
    </source>
</evidence>
<dbReference type="InterPro" id="IPR036457">
    <property type="entry name" value="PPM-type-like_dom_sf"/>
</dbReference>
<evidence type="ECO:0000256" key="6">
    <source>
        <dbReference type="ARBA" id="ARBA00023211"/>
    </source>
</evidence>
<dbReference type="FunFam" id="3.60.40.10:FF:000002">
    <property type="entry name" value="Serine/threonine phosphatase stp"/>
    <property type="match status" value="1"/>
</dbReference>
<dbReference type="GO" id="GO:0046872">
    <property type="term" value="F:metal ion binding"/>
    <property type="evidence" value="ECO:0007669"/>
    <property type="project" value="UniProtKB-KW"/>
</dbReference>
<keyword evidence="6" id="KW-0464">Manganese</keyword>
<dbReference type="Pfam" id="PF13672">
    <property type="entry name" value="PP2C_2"/>
    <property type="match status" value="1"/>
</dbReference>
<dbReference type="EC" id="3.1.3.16" evidence="2"/>
<keyword evidence="11" id="KW-1185">Reference proteome</keyword>
<dbReference type="Proteomes" id="UP000177273">
    <property type="component" value="Unassembled WGS sequence"/>
</dbReference>
<evidence type="ECO:0000256" key="1">
    <source>
        <dbReference type="ARBA" id="ARBA00001936"/>
    </source>
</evidence>
<dbReference type="SUPFAM" id="SSF81606">
    <property type="entry name" value="PP2C-like"/>
    <property type="match status" value="1"/>
</dbReference>
<dbReference type="RefSeq" id="WP_070788156.1">
    <property type="nucleotide sequence ID" value="NZ_MKIQ01000028.1"/>
</dbReference>
<evidence type="ECO:0000256" key="8">
    <source>
        <dbReference type="ARBA" id="ARBA00048336"/>
    </source>
</evidence>
<keyword evidence="5" id="KW-0904">Protein phosphatase</keyword>
<dbReference type="InterPro" id="IPR015655">
    <property type="entry name" value="PP2C"/>
</dbReference>
<comment type="catalytic activity">
    <reaction evidence="8">
        <text>O-phospho-L-threonyl-[protein] + H2O = L-threonyl-[protein] + phosphate</text>
        <dbReference type="Rhea" id="RHEA:47004"/>
        <dbReference type="Rhea" id="RHEA-COMP:11060"/>
        <dbReference type="Rhea" id="RHEA-COMP:11605"/>
        <dbReference type="ChEBI" id="CHEBI:15377"/>
        <dbReference type="ChEBI" id="CHEBI:30013"/>
        <dbReference type="ChEBI" id="CHEBI:43474"/>
        <dbReference type="ChEBI" id="CHEBI:61977"/>
        <dbReference type="EC" id="3.1.3.16"/>
    </reaction>
</comment>
<feature type="domain" description="PPM-type phosphatase" evidence="9">
    <location>
        <begin position="2"/>
        <end position="243"/>
    </location>
</feature>
<evidence type="ECO:0000256" key="4">
    <source>
        <dbReference type="ARBA" id="ARBA00022801"/>
    </source>
</evidence>
<evidence type="ECO:0000259" key="9">
    <source>
        <dbReference type="PROSITE" id="PS51746"/>
    </source>
</evidence>
<dbReference type="InterPro" id="IPR001932">
    <property type="entry name" value="PPM-type_phosphatase-like_dom"/>
</dbReference>
<dbReference type="AlphaFoldDB" id="A0A9Q5NZ32"/>
<dbReference type="PROSITE" id="PS51746">
    <property type="entry name" value="PPM_2"/>
    <property type="match status" value="1"/>
</dbReference>
<organism evidence="10 11">
    <name type="scientific">Floricoccus penangensis</name>
    <dbReference type="NCBI Taxonomy" id="1859475"/>
    <lineage>
        <taxon>Bacteria</taxon>
        <taxon>Bacillati</taxon>
        <taxon>Bacillota</taxon>
        <taxon>Bacilli</taxon>
        <taxon>Lactobacillales</taxon>
        <taxon>Streptococcaceae</taxon>
        <taxon>Floricoccus</taxon>
    </lineage>
</organism>
<comment type="catalytic activity">
    <reaction evidence="7">
        <text>O-phospho-L-seryl-[protein] + H2O = L-seryl-[protein] + phosphate</text>
        <dbReference type="Rhea" id="RHEA:20629"/>
        <dbReference type="Rhea" id="RHEA-COMP:9863"/>
        <dbReference type="Rhea" id="RHEA-COMP:11604"/>
        <dbReference type="ChEBI" id="CHEBI:15377"/>
        <dbReference type="ChEBI" id="CHEBI:29999"/>
        <dbReference type="ChEBI" id="CHEBI:43474"/>
        <dbReference type="ChEBI" id="CHEBI:83421"/>
        <dbReference type="EC" id="3.1.3.16"/>
    </reaction>
</comment>
<protein>
    <recommendedName>
        <fullName evidence="2">protein-serine/threonine phosphatase</fullName>
        <ecNumber evidence="2">3.1.3.16</ecNumber>
    </recommendedName>
</protein>
<reference evidence="11" key="1">
    <citation type="submission" date="2016-09" db="EMBL/GenBank/DDBJ databases">
        <title>Draft genome sequence of a novel species of the family Streptococcaceae isolated from flowers.</title>
        <authorList>
            <person name="Chuah L.-O."/>
            <person name="Yap K.-P."/>
            <person name="Thong K.L."/>
            <person name="Liong M.T."/>
            <person name="Ahmad R."/>
            <person name="Rusul G."/>
        </authorList>
    </citation>
    <scope>NUCLEOTIDE SEQUENCE [LARGE SCALE GENOMIC DNA]</scope>
    <source>
        <strain evidence="11">HibF3</strain>
    </source>
</reference>
<evidence type="ECO:0000313" key="11">
    <source>
        <dbReference type="Proteomes" id="UP000177273"/>
    </source>
</evidence>
<keyword evidence="4" id="KW-0378">Hydrolase</keyword>
<comment type="cofactor">
    <cofactor evidence="1">
        <name>Mn(2+)</name>
        <dbReference type="ChEBI" id="CHEBI:29035"/>
    </cofactor>
</comment>
<dbReference type="OrthoDB" id="9801841at2"/>
<name>A0A9Q5NZ32_9LACT</name>
<gene>
    <name evidence="10" type="ORF">BG262_04175</name>
</gene>
<dbReference type="PANTHER" id="PTHR47992">
    <property type="entry name" value="PROTEIN PHOSPHATASE"/>
    <property type="match status" value="1"/>
</dbReference>
<dbReference type="SMART" id="SM00331">
    <property type="entry name" value="PP2C_SIG"/>
    <property type="match status" value="1"/>
</dbReference>
<evidence type="ECO:0000256" key="2">
    <source>
        <dbReference type="ARBA" id="ARBA00013081"/>
    </source>
</evidence>
<dbReference type="SMART" id="SM00332">
    <property type="entry name" value="PP2Cc"/>
    <property type="match status" value="1"/>
</dbReference>
<dbReference type="Gene3D" id="3.60.40.10">
    <property type="entry name" value="PPM-type phosphatase domain"/>
    <property type="match status" value="1"/>
</dbReference>
<dbReference type="EMBL" id="MKIQ01000028">
    <property type="protein sequence ID" value="OFI46219.1"/>
    <property type="molecule type" value="Genomic_DNA"/>
</dbReference>
<dbReference type="NCBIfam" id="NF033484">
    <property type="entry name" value="Stp1_PP2C_phos"/>
    <property type="match status" value="1"/>
</dbReference>
<dbReference type="GO" id="GO:0004722">
    <property type="term" value="F:protein serine/threonine phosphatase activity"/>
    <property type="evidence" value="ECO:0007669"/>
    <property type="project" value="UniProtKB-EC"/>
</dbReference>
<evidence type="ECO:0000313" key="10">
    <source>
        <dbReference type="EMBL" id="OFI46219.1"/>
    </source>
</evidence>
<dbReference type="CDD" id="cd00143">
    <property type="entry name" value="PP2Cc"/>
    <property type="match status" value="1"/>
</dbReference>
<evidence type="ECO:0000256" key="7">
    <source>
        <dbReference type="ARBA" id="ARBA00047761"/>
    </source>
</evidence>
<sequence>MKFTVLTDVGVKRVTNQDFADVYINKAGQKIFILADGMGGHKAGNVASRLTVEDIGKQWKDTNFDKNNSMDQISTWLTEKISLENQNIADLGNLDDYKGMGTTLEAVIILGDKLICAHVGDSRTQVIRGNQLIKITKDHSLVQELVDAGELTPEQAENHPNKNIVTKSIGQQTFLEPDIYVFDLEKNDYILISSDGLTNMVSNAEIVGVIKGYDALEKKAETLIELANTYGGLDNITVILIQYENGGLSNDSSR</sequence>
<accession>A0A9Q5NZ32</accession>
<proteinExistence type="predicted"/>
<comment type="caution">
    <text evidence="10">The sequence shown here is derived from an EMBL/GenBank/DDBJ whole genome shotgun (WGS) entry which is preliminary data.</text>
</comment>
<keyword evidence="3" id="KW-0479">Metal-binding</keyword>
<evidence type="ECO:0000256" key="3">
    <source>
        <dbReference type="ARBA" id="ARBA00022723"/>
    </source>
</evidence>